<dbReference type="KEGG" id="cdu:CD36_46570"/>
<dbReference type="VEuPathDB" id="FungiDB:CD36_46570"/>
<dbReference type="RefSeq" id="XP_002420297.1">
    <property type="nucleotide sequence ID" value="XM_002420252.1"/>
</dbReference>
<dbReference type="OrthoDB" id="5575at2759"/>
<dbReference type="InterPro" id="IPR027417">
    <property type="entry name" value="P-loop_NTPase"/>
</dbReference>
<dbReference type="CGD" id="CAL0000169862">
    <property type="gene designation" value="Cd36_46570"/>
</dbReference>
<dbReference type="InterPro" id="IPR014001">
    <property type="entry name" value="Helicase_ATP-bd"/>
</dbReference>
<evidence type="ECO:0000256" key="5">
    <source>
        <dbReference type="ARBA" id="ARBA00022840"/>
    </source>
</evidence>
<dbReference type="InterPro" id="IPR014756">
    <property type="entry name" value="Ig_E-set"/>
</dbReference>
<dbReference type="PIRSF" id="PIRSF039073">
    <property type="entry name" value="BRR2"/>
    <property type="match status" value="1"/>
</dbReference>
<dbReference type="GO" id="GO:0006397">
    <property type="term" value="P:mRNA processing"/>
    <property type="evidence" value="ECO:0007669"/>
    <property type="project" value="UniProtKB-ARBA"/>
</dbReference>
<evidence type="ECO:0000259" key="8">
    <source>
        <dbReference type="PROSITE" id="PS51194"/>
    </source>
</evidence>
<dbReference type="InterPro" id="IPR011545">
    <property type="entry name" value="DEAD/DEAH_box_helicase_dom"/>
</dbReference>
<dbReference type="SUPFAM" id="SSF46785">
    <property type="entry name" value="Winged helix' DNA-binding domain"/>
    <property type="match status" value="1"/>
</dbReference>
<dbReference type="InterPro" id="IPR035892">
    <property type="entry name" value="C2_domain_sf"/>
</dbReference>
<dbReference type="Pfam" id="PF02889">
    <property type="entry name" value="Sec63"/>
    <property type="match status" value="2"/>
</dbReference>
<keyword evidence="5" id="KW-0067">ATP-binding</keyword>
<dbReference type="PANTHER" id="PTHR47961:SF4">
    <property type="entry name" value="ACTIVATING SIGNAL COINTEGRATOR 1 COMPLEX SUBUNIT 3"/>
    <property type="match status" value="1"/>
</dbReference>
<evidence type="ECO:0000259" key="7">
    <source>
        <dbReference type="PROSITE" id="PS51192"/>
    </source>
</evidence>
<keyword evidence="3" id="KW-0378">Hydrolase</keyword>
<evidence type="ECO:0000313" key="10">
    <source>
        <dbReference type="EMBL" id="CAX42521.1"/>
    </source>
</evidence>
<dbReference type="FunFam" id="1.10.10.10:FF:000024">
    <property type="entry name" value="U5 small nuclear ribonucleoprotein helicase"/>
    <property type="match status" value="1"/>
</dbReference>
<dbReference type="Gene3D" id="3.40.50.300">
    <property type="entry name" value="P-loop containing nucleotide triphosphate hydrolases"/>
    <property type="match status" value="4"/>
</dbReference>
<dbReference type="FunFam" id="2.60.40.150:FF:000133">
    <property type="entry name" value="Pre-mRNA splicing helicase, putative"/>
    <property type="match status" value="1"/>
</dbReference>
<dbReference type="PROSITE" id="PS51194">
    <property type="entry name" value="HELICASE_CTER"/>
    <property type="match status" value="1"/>
</dbReference>
<accession>B9WF65</accession>
<evidence type="ECO:0000256" key="4">
    <source>
        <dbReference type="ARBA" id="ARBA00022806"/>
    </source>
</evidence>
<proteinExistence type="predicted"/>
<dbReference type="InterPro" id="IPR001650">
    <property type="entry name" value="Helicase_C-like"/>
</dbReference>
<dbReference type="SUPFAM" id="SSF52540">
    <property type="entry name" value="P-loop containing nucleoside triphosphate hydrolases"/>
    <property type="match status" value="3"/>
</dbReference>
<dbReference type="FunFam" id="1.10.150.20:FF:000013">
    <property type="entry name" value="U5 small nuclear ribonucleoprotein kDa helicase"/>
    <property type="match status" value="1"/>
</dbReference>
<dbReference type="GO" id="GO:0005634">
    <property type="term" value="C:nucleus"/>
    <property type="evidence" value="ECO:0007669"/>
    <property type="project" value="TreeGrafter"/>
</dbReference>
<evidence type="ECO:0000313" key="11">
    <source>
        <dbReference type="Proteomes" id="UP000002605"/>
    </source>
</evidence>
<dbReference type="SUPFAM" id="SSF81296">
    <property type="entry name" value="E set domains"/>
    <property type="match status" value="1"/>
</dbReference>
<dbReference type="SMART" id="SM00487">
    <property type="entry name" value="DEXDc"/>
    <property type="match status" value="2"/>
</dbReference>
<dbReference type="FunFam" id="3.40.50.300:FF:000102">
    <property type="entry name" value="RNA helicase, activating signal cointegrator 1"/>
    <property type="match status" value="1"/>
</dbReference>
<dbReference type="InterPro" id="IPR036390">
    <property type="entry name" value="WH_DNA-bd_sf"/>
</dbReference>
<dbReference type="InterPro" id="IPR057842">
    <property type="entry name" value="WH_MER3"/>
</dbReference>
<dbReference type="HOGENOM" id="CLU_000335_1_0_1"/>
<dbReference type="EMBL" id="FM992691">
    <property type="protein sequence ID" value="CAX42521.1"/>
    <property type="molecule type" value="Genomic_DNA"/>
</dbReference>
<dbReference type="Gene3D" id="1.10.10.10">
    <property type="entry name" value="Winged helix-like DNA-binding domain superfamily/Winged helix DNA-binding domain"/>
    <property type="match status" value="2"/>
</dbReference>
<dbReference type="InterPro" id="IPR050474">
    <property type="entry name" value="Hel308_SKI2-like"/>
</dbReference>
<gene>
    <name evidence="9" type="ordered locus">Cd36_46570</name>
    <name evidence="10" type="ORF">CD36_46570</name>
</gene>
<dbReference type="SMART" id="SM00973">
    <property type="entry name" value="Sec63"/>
    <property type="match status" value="2"/>
</dbReference>
<dbReference type="SMART" id="SM00490">
    <property type="entry name" value="HELICc"/>
    <property type="match status" value="1"/>
</dbReference>
<feature type="domain" description="Helicase ATP-binding" evidence="7">
    <location>
        <begin position="384"/>
        <end position="565"/>
    </location>
</feature>
<dbReference type="PROSITE" id="PS51192">
    <property type="entry name" value="HELICASE_ATP_BIND_1"/>
    <property type="match status" value="2"/>
</dbReference>
<dbReference type="GO" id="GO:0004386">
    <property type="term" value="F:helicase activity"/>
    <property type="evidence" value="ECO:0007669"/>
    <property type="project" value="UniProtKB-KW"/>
</dbReference>
<dbReference type="Proteomes" id="UP000002605">
    <property type="component" value="Chromosome 4"/>
</dbReference>
<dbReference type="Pfam" id="PF00271">
    <property type="entry name" value="Helicase_C"/>
    <property type="match status" value="1"/>
</dbReference>
<feature type="region of interest" description="Disordered" evidence="6">
    <location>
        <begin position="1"/>
        <end position="56"/>
    </location>
</feature>
<keyword evidence="2" id="KW-0547">Nucleotide-binding</keyword>
<keyword evidence="11" id="KW-1185">Reference proteome</keyword>
<dbReference type="FunFam" id="1.10.3380.10:FF:000001">
    <property type="entry name" value="U5 small nuclear ribonucleoprotein helicase"/>
    <property type="match status" value="1"/>
</dbReference>
<dbReference type="InterPro" id="IPR048863">
    <property type="entry name" value="BRR2_plug"/>
</dbReference>
<evidence type="ECO:0000313" key="9">
    <source>
        <dbReference type="CGD" id="CAL0000169862"/>
    </source>
</evidence>
<sequence length="1985" mass="227146">MSNNVIRQKRDRNHDEEVPASSMSGRISKSDMGSNYKSSQPPAPSRKDPELEPVDDQSFELFVTKIRSYLPDASHEVIQSASEVASEQLSNRDMSVPEKRKELEELLNISISDGDLHELINLSNSIESAKQQQQQQQEEDVGDEFVAINFNSSDDEGEEQVIEPEIEVAEDKEETNTVVIEEEPHKYPKIHDWDWFQECLESKNQPQIFDLLANKDMDSIQLDNQLNELLDYKEMDFIVKCIEHRWRIVFSKRLQTENKESVVKEMEELGLYSLIDELDRKRSLDDESSNPLKRQKKVKRALQKISLDKISFSASVDNARVTLPEGTTHEVKKSYDTITVPPPVQSLTDNDELLPISTLPDWAQEAFPRNETTTFNRIQSKIYSQAFETDNNLLICAPTGAGKTNVAMLTVLRTIENFRHNGHIQLKNFKIVYIAPLKALVQEQMREFQRRLTATYGIVVNELTGDSSLSKQQIAETQIIVTTPEKWDIITRKDPSYVKLVKLVIIDEIHLLHDERGPVLESLVSRAIRKSETTGFDIRIVGLSATLPNYADVAKFIRAKPEGLFYFDASYRPCPLEQVYIGVKEQKAIKRIAAMNEACYDRMYQSLQDHHQLIIFVHSRKETFTTAKYLMEKLDIDIVEQEGVKEILKQESESMSNSKLKEVIPQGFGIHHAGLTKQDRSTVEDLFAQGHLRVLVSTATLAWGVNLPAHTVIIKGTETYSPESGTWVQLSPQDILQMLGRAGRPRYDKNGEGIIITSQDEVQYYLAILNQQLPIESQLIHKLVDNISAEVVSGSITTIEEGIEWLSYTYFFVRMLRSPALYGVEATYDFKIDPTLYNRRADLIYTAFCILHENKLIVYNAALGSVASTELGKIASHFYINFETINLYGKMLKPWHTESDILSVFSNSGEFKYVPVRQEERLEISKLMEKCPIPIKEQPNEPLAKINILLQTFISRLSLEGYALIADMIYITQSAGRLLRALYEIALLQKWSSLAKSILNLCKMVDKRLWLNNSPLRQFGDAVPQQIIRASEMSHLPWIRYFHLNTEELAVALNLKGNAQVAKQYIDSFPKVSIQYMVQPITDQFLRIQIEVIPEWSWISAIHGSQEIFNVFLEGCDGNRLLHSEQFIVKRKNINKPHILEFFVPFVSPHLPNYILSFVSEKWVHCTWKSSIMLSDVISPKVSPHYLDNKVDLVPTETVGELFPFTHFNKLQSSTFDAIYNSETNVFIGSSKGDGKTVLAELAILNHWANHKGRIVYINPCQELVDKLFKKWSTFFSSFEKEINVLSGNLREDLTTVNQTQLVLATPEQFNCLSKRWKTRKAFRSIDLFIWDDLHLVGSDVHYEMLVTRVRMLTSQWDDYALRIIGLSSPVLNSRDIAEWIGVAKSETYNFAPLSRENKITEIKLSVDNPVKIYKDLAKVNSGLQNTIIFAPSYNHAFEMAHAMLENNQAQEWRAVDLLKLEKYISKIQNPLLKNLLPKGIAVFYSGMSRVDRLIVERLFESKSIGVLFCTVDTCKFAPVANNVFVAGTRIYDGHEHRFLDYPLNDLYEMLGCCQDGGVVHIYTTSQMVEFYSSLLNSGLAVESLLPNSLHEFFMDAAANGIIKQRQNCIDVLTFTFFYRRLLKNPSFYDLKEVSNNGISTYLSELIESVFDDFNKEEFIEEEEEGDIISPLNKIVIASHYNSTFETISNLSKLSNKSKLKDIFHALTNATEFSYLPVREDDDALLLKLQTKLPIKYSQDDYESPFFKAFILLQAHISRVSVPSDLKQDQKSVLNRILPILNAAIDLLSSDGSLNVLLAMDLSQMIVQAVWSSDNPLKQVPCFSNEILARCTQHNVETVYDIMSLEDEERDEILQLPDEQLNEVASFVNSYPNIELSYEMKGEVTSNASKFVTVTVERDEEMDSLEVVKNENFPPVKQENWWIVVGDSKTRHLYGIKKVNIQKMSQSFEIEFTIPNKGKHELTIYLICDSYLDADKEMEFVIDVV</sequence>
<feature type="compositionally biased region" description="Polar residues" evidence="6">
    <location>
        <begin position="21"/>
        <end position="40"/>
    </location>
</feature>
<reference evidence="10 11" key="1">
    <citation type="journal article" date="2009" name="Genome Res.">
        <title>Comparative genomics of the fungal pathogens Candida dubliniensis and Candida albicans.</title>
        <authorList>
            <person name="Jackson A.P."/>
            <person name="Gamble J.A."/>
            <person name="Yeomans T."/>
            <person name="Moran G.P."/>
            <person name="Saunders D."/>
            <person name="Harris D."/>
            <person name="Aslett M."/>
            <person name="Barrell J.F."/>
            <person name="Butler G."/>
            <person name="Citiulo F."/>
            <person name="Coleman D.C."/>
            <person name="de Groot P.W.J."/>
            <person name="Goodwin T.J."/>
            <person name="Quail M.A."/>
            <person name="McQuillan J."/>
            <person name="Munro C.A."/>
            <person name="Pain A."/>
            <person name="Poulter R.T."/>
            <person name="Rajandream M.A."/>
            <person name="Renauld H."/>
            <person name="Spiering M.J."/>
            <person name="Tivey A."/>
            <person name="Gow N.A.R."/>
            <person name="Barrell B."/>
            <person name="Sullivan D.J."/>
            <person name="Berriman M."/>
        </authorList>
    </citation>
    <scope>NUCLEOTIDE SEQUENCE [LARGE SCALE GENOMIC DNA]</scope>
    <source>
        <strain evidence="11">CD36 / ATCC MYA-646 / CBS 7987 / NCPF 3949 / NRRL Y-17841</strain>
    </source>
</reference>
<dbReference type="GO" id="GO:0003676">
    <property type="term" value="F:nucleic acid binding"/>
    <property type="evidence" value="ECO:0007669"/>
    <property type="project" value="InterPro"/>
</dbReference>
<dbReference type="InterPro" id="IPR004179">
    <property type="entry name" value="Sec63-dom"/>
</dbReference>
<dbReference type="GO" id="GO:0005524">
    <property type="term" value="F:ATP binding"/>
    <property type="evidence" value="ECO:0007669"/>
    <property type="project" value="UniProtKB-KW"/>
</dbReference>
<dbReference type="CDD" id="cd18795">
    <property type="entry name" value="SF2_C_Ski2"/>
    <property type="match status" value="1"/>
</dbReference>
<evidence type="ECO:0000256" key="1">
    <source>
        <dbReference type="ARBA" id="ARBA00022737"/>
    </source>
</evidence>
<dbReference type="SUPFAM" id="SSF158702">
    <property type="entry name" value="Sec63 N-terminal domain-like"/>
    <property type="match status" value="2"/>
</dbReference>
<keyword evidence="1" id="KW-0677">Repeat</keyword>
<dbReference type="Pfam" id="PF18149">
    <property type="entry name" value="Helicase_PWI"/>
    <property type="match status" value="1"/>
</dbReference>
<evidence type="ECO:0000256" key="2">
    <source>
        <dbReference type="ARBA" id="ARBA00022741"/>
    </source>
</evidence>
<evidence type="ECO:0000256" key="6">
    <source>
        <dbReference type="SAM" id="MobiDB-lite"/>
    </source>
</evidence>
<dbReference type="Pfam" id="PF23445">
    <property type="entry name" value="WHD_SNRNP200"/>
    <property type="match status" value="2"/>
</dbReference>
<dbReference type="Gene3D" id="1.10.150.20">
    <property type="entry name" value="5' to 3' exonuclease, C-terminal subdomain"/>
    <property type="match status" value="2"/>
</dbReference>
<keyword evidence="4 10" id="KW-0347">Helicase</keyword>
<dbReference type="Gene3D" id="1.10.3380.10">
    <property type="entry name" value="Sec63 N-terminal domain-like domain"/>
    <property type="match status" value="2"/>
</dbReference>
<dbReference type="Pfam" id="PF00270">
    <property type="entry name" value="DEAD"/>
    <property type="match status" value="2"/>
</dbReference>
<name>B9WF65_CANDC</name>
<dbReference type="FunFam" id="3.40.50.300:FF:000062">
    <property type="entry name" value="U5 small nuclear ribonucleoprotein helicase"/>
    <property type="match status" value="1"/>
</dbReference>
<dbReference type="GeneID" id="8047805"/>
<dbReference type="Pfam" id="PF21188">
    <property type="entry name" value="BRR2_plug"/>
    <property type="match status" value="1"/>
</dbReference>
<dbReference type="GO" id="GO:0016787">
    <property type="term" value="F:hydrolase activity"/>
    <property type="evidence" value="ECO:0007669"/>
    <property type="project" value="UniProtKB-KW"/>
</dbReference>
<organism evidence="10 11">
    <name type="scientific">Candida dubliniensis (strain CD36 / ATCC MYA-646 / CBS 7987 / NCPF 3949 / NRRL Y-17841)</name>
    <name type="common">Yeast</name>
    <dbReference type="NCBI Taxonomy" id="573826"/>
    <lineage>
        <taxon>Eukaryota</taxon>
        <taxon>Fungi</taxon>
        <taxon>Dikarya</taxon>
        <taxon>Ascomycota</taxon>
        <taxon>Saccharomycotina</taxon>
        <taxon>Pichiomycetes</taxon>
        <taxon>Debaryomycetaceae</taxon>
        <taxon>Candida/Lodderomyces clade</taxon>
        <taxon>Candida</taxon>
    </lineage>
</organism>
<dbReference type="Gene3D" id="2.60.40.150">
    <property type="entry name" value="C2 domain"/>
    <property type="match status" value="2"/>
</dbReference>
<dbReference type="GO" id="GO:0032991">
    <property type="term" value="C:protein-containing complex"/>
    <property type="evidence" value="ECO:0007669"/>
    <property type="project" value="UniProtKB-ARBA"/>
</dbReference>
<feature type="domain" description="Helicase C-terminal" evidence="8">
    <location>
        <begin position="575"/>
        <end position="788"/>
    </location>
</feature>
<evidence type="ECO:0000256" key="3">
    <source>
        <dbReference type="ARBA" id="ARBA00022801"/>
    </source>
</evidence>
<dbReference type="InterPro" id="IPR036388">
    <property type="entry name" value="WH-like_DNA-bd_sf"/>
</dbReference>
<protein>
    <submittedName>
        <fullName evidence="10">Pre-mRNA-splicing helicase, putative</fullName>
    </submittedName>
</protein>
<dbReference type="eggNOG" id="KOG0951">
    <property type="taxonomic scope" value="Eukaryota"/>
</dbReference>
<dbReference type="InterPro" id="IPR041094">
    <property type="entry name" value="Brr2_helicase_PWI"/>
</dbReference>
<dbReference type="PANTHER" id="PTHR47961">
    <property type="entry name" value="DNA POLYMERASE THETA, PUTATIVE (AFU_ORTHOLOGUE AFUA_1G05260)-RELATED"/>
    <property type="match status" value="1"/>
</dbReference>
<feature type="domain" description="Helicase ATP-binding" evidence="7">
    <location>
        <begin position="1217"/>
        <end position="1389"/>
    </location>
</feature>